<dbReference type="AlphaFoldDB" id="A0A8H6MCI1"/>
<proteinExistence type="predicted"/>
<gene>
    <name evidence="3" type="ORF">DFP72DRAFT_1060599</name>
</gene>
<dbReference type="EMBL" id="JACGCI010000006">
    <property type="protein sequence ID" value="KAF6763445.1"/>
    <property type="molecule type" value="Genomic_DNA"/>
</dbReference>
<dbReference type="Proteomes" id="UP000521943">
    <property type="component" value="Unassembled WGS sequence"/>
</dbReference>
<evidence type="ECO:0000313" key="4">
    <source>
        <dbReference type="Proteomes" id="UP000521943"/>
    </source>
</evidence>
<reference evidence="3 4" key="1">
    <citation type="submission" date="2020-07" db="EMBL/GenBank/DDBJ databases">
        <title>Comparative genomics of pyrophilous fungi reveals a link between fire events and developmental genes.</title>
        <authorList>
            <consortium name="DOE Joint Genome Institute"/>
            <person name="Steindorff A.S."/>
            <person name="Carver A."/>
            <person name="Calhoun S."/>
            <person name="Stillman K."/>
            <person name="Liu H."/>
            <person name="Lipzen A."/>
            <person name="Pangilinan J."/>
            <person name="Labutti K."/>
            <person name="Bruns T.D."/>
            <person name="Grigoriev I.V."/>
        </authorList>
    </citation>
    <scope>NUCLEOTIDE SEQUENCE [LARGE SCALE GENOMIC DNA]</scope>
    <source>
        <strain evidence="3 4">CBS 144469</strain>
    </source>
</reference>
<organism evidence="3 4">
    <name type="scientific">Ephemerocybe angulata</name>
    <dbReference type="NCBI Taxonomy" id="980116"/>
    <lineage>
        <taxon>Eukaryota</taxon>
        <taxon>Fungi</taxon>
        <taxon>Dikarya</taxon>
        <taxon>Basidiomycota</taxon>
        <taxon>Agaricomycotina</taxon>
        <taxon>Agaricomycetes</taxon>
        <taxon>Agaricomycetidae</taxon>
        <taxon>Agaricales</taxon>
        <taxon>Agaricineae</taxon>
        <taxon>Psathyrellaceae</taxon>
        <taxon>Ephemerocybe</taxon>
    </lineage>
</organism>
<keyword evidence="4" id="KW-1185">Reference proteome</keyword>
<feature type="chain" id="PRO_5034834693" description="Secreted protein" evidence="2">
    <location>
        <begin position="21"/>
        <end position="285"/>
    </location>
</feature>
<accession>A0A8H6MCI1</accession>
<feature type="region of interest" description="Disordered" evidence="1">
    <location>
        <begin position="97"/>
        <end position="123"/>
    </location>
</feature>
<feature type="signal peptide" evidence="2">
    <location>
        <begin position="1"/>
        <end position="20"/>
    </location>
</feature>
<evidence type="ECO:0008006" key="5">
    <source>
        <dbReference type="Google" id="ProtNLM"/>
    </source>
</evidence>
<keyword evidence="2" id="KW-0732">Signal</keyword>
<evidence type="ECO:0000256" key="1">
    <source>
        <dbReference type="SAM" id="MobiDB-lite"/>
    </source>
</evidence>
<evidence type="ECO:0000256" key="2">
    <source>
        <dbReference type="SAM" id="SignalP"/>
    </source>
</evidence>
<protein>
    <recommendedName>
        <fullName evidence="5">Secreted protein</fullName>
    </recommendedName>
</protein>
<name>A0A8H6MCI1_9AGAR</name>
<sequence>MSRFCIHISLIAITPPPVAAHDELSSFTSGLLFFTCHVHPYVLPSRSGLCLPSRNGKVNRHFSYQLDVMLTSSDIHLTHCAEATGRKASVTAVEHKSASPTAISGPSRAEAKPCTGTPLRPAPTRWTGRVSGQPMVARIRLLCPPSLVRVIGRDRVTLRMPADRKTDGTALVSNSVVIVGRVRATRRSTNLKTPVAVAAGPSTVVLVVKGLWCVDYSVVIVGRPQGRLCCAEKHVYRDEAVAPWPSPVCLAPAALVVCALRGRLEFGQPCTVTAETTSHPVVMPS</sequence>
<comment type="caution">
    <text evidence="3">The sequence shown here is derived from an EMBL/GenBank/DDBJ whole genome shotgun (WGS) entry which is preliminary data.</text>
</comment>
<evidence type="ECO:0000313" key="3">
    <source>
        <dbReference type="EMBL" id="KAF6763445.1"/>
    </source>
</evidence>